<dbReference type="OrthoDB" id="645489at2759"/>
<gene>
    <name evidence="10" type="ORF">G2W53_027172</name>
</gene>
<accession>A0A834TI86</accession>
<keyword evidence="11" id="KW-1185">Reference proteome</keyword>
<dbReference type="InterPro" id="IPR008906">
    <property type="entry name" value="HATC_C_dom"/>
</dbReference>
<dbReference type="GO" id="GO:0008270">
    <property type="term" value="F:zinc ion binding"/>
    <property type="evidence" value="ECO:0007669"/>
    <property type="project" value="UniProtKB-KW"/>
</dbReference>
<evidence type="ECO:0000256" key="1">
    <source>
        <dbReference type="ARBA" id="ARBA00004123"/>
    </source>
</evidence>
<name>A0A834TI86_9FABA</name>
<organism evidence="10 11">
    <name type="scientific">Senna tora</name>
    <dbReference type="NCBI Taxonomy" id="362788"/>
    <lineage>
        <taxon>Eukaryota</taxon>
        <taxon>Viridiplantae</taxon>
        <taxon>Streptophyta</taxon>
        <taxon>Embryophyta</taxon>
        <taxon>Tracheophyta</taxon>
        <taxon>Spermatophyta</taxon>
        <taxon>Magnoliopsida</taxon>
        <taxon>eudicotyledons</taxon>
        <taxon>Gunneridae</taxon>
        <taxon>Pentapetalae</taxon>
        <taxon>rosids</taxon>
        <taxon>fabids</taxon>
        <taxon>Fabales</taxon>
        <taxon>Fabaceae</taxon>
        <taxon>Caesalpinioideae</taxon>
        <taxon>Cassia clade</taxon>
        <taxon>Senna</taxon>
    </lineage>
</organism>
<dbReference type="GO" id="GO:0046983">
    <property type="term" value="F:protein dimerization activity"/>
    <property type="evidence" value="ECO:0007669"/>
    <property type="project" value="InterPro"/>
</dbReference>
<feature type="region of interest" description="Disordered" evidence="8">
    <location>
        <begin position="1"/>
        <end position="21"/>
    </location>
</feature>
<reference evidence="10" key="1">
    <citation type="submission" date="2020-09" db="EMBL/GenBank/DDBJ databases">
        <title>Genome-Enabled Discovery of Anthraquinone Biosynthesis in Senna tora.</title>
        <authorList>
            <person name="Kang S.-H."/>
            <person name="Pandey R.P."/>
            <person name="Lee C.-M."/>
            <person name="Sim J.-S."/>
            <person name="Jeong J.-T."/>
            <person name="Choi B.-S."/>
            <person name="Jung M."/>
            <person name="Ginzburg D."/>
            <person name="Zhao K."/>
            <person name="Won S.Y."/>
            <person name="Oh T.-J."/>
            <person name="Yu Y."/>
            <person name="Kim N.-H."/>
            <person name="Lee O.R."/>
            <person name="Lee T.-H."/>
            <person name="Bashyal P."/>
            <person name="Kim T.-S."/>
            <person name="Lee W.-H."/>
            <person name="Kawkins C."/>
            <person name="Kim C.-K."/>
            <person name="Kim J.S."/>
            <person name="Ahn B.O."/>
            <person name="Rhee S.Y."/>
            <person name="Sohng J.K."/>
        </authorList>
    </citation>
    <scope>NUCLEOTIDE SEQUENCE</scope>
    <source>
        <tissue evidence="10">Leaf</tissue>
    </source>
</reference>
<feature type="domain" description="BED-type" evidence="9">
    <location>
        <begin position="26"/>
        <end position="85"/>
    </location>
</feature>
<dbReference type="SUPFAM" id="SSF53098">
    <property type="entry name" value="Ribonuclease H-like"/>
    <property type="match status" value="1"/>
</dbReference>
<dbReference type="GO" id="GO:0003677">
    <property type="term" value="F:DNA binding"/>
    <property type="evidence" value="ECO:0007669"/>
    <property type="project" value="UniProtKB-KW"/>
</dbReference>
<dbReference type="Proteomes" id="UP000634136">
    <property type="component" value="Unassembled WGS sequence"/>
</dbReference>
<evidence type="ECO:0000256" key="8">
    <source>
        <dbReference type="SAM" id="MobiDB-lite"/>
    </source>
</evidence>
<dbReference type="GO" id="GO:0005634">
    <property type="term" value="C:nucleus"/>
    <property type="evidence" value="ECO:0007669"/>
    <property type="project" value="UniProtKB-SubCell"/>
</dbReference>
<keyword evidence="3 7" id="KW-0863">Zinc-finger</keyword>
<evidence type="ECO:0000313" key="11">
    <source>
        <dbReference type="Proteomes" id="UP000634136"/>
    </source>
</evidence>
<evidence type="ECO:0000256" key="2">
    <source>
        <dbReference type="ARBA" id="ARBA00022723"/>
    </source>
</evidence>
<evidence type="ECO:0000256" key="5">
    <source>
        <dbReference type="ARBA" id="ARBA00023125"/>
    </source>
</evidence>
<dbReference type="InterPro" id="IPR007021">
    <property type="entry name" value="DUF659"/>
</dbReference>
<comment type="subcellular location">
    <subcellularLocation>
        <location evidence="1">Nucleus</location>
    </subcellularLocation>
</comment>
<evidence type="ECO:0000259" key="9">
    <source>
        <dbReference type="PROSITE" id="PS50808"/>
    </source>
</evidence>
<evidence type="ECO:0000256" key="3">
    <source>
        <dbReference type="ARBA" id="ARBA00022771"/>
    </source>
</evidence>
<dbReference type="PANTHER" id="PTHR32166:SF88">
    <property type="entry name" value="HAT TRANSPOSON SUPERFAMILY"/>
    <property type="match status" value="1"/>
</dbReference>
<evidence type="ECO:0000256" key="7">
    <source>
        <dbReference type="PROSITE-ProRule" id="PRU00027"/>
    </source>
</evidence>
<protein>
    <recommendedName>
        <fullName evidence="9">BED-type domain-containing protein</fullName>
    </recommendedName>
</protein>
<dbReference type="Pfam" id="PF02892">
    <property type="entry name" value="zf-BED"/>
    <property type="match status" value="1"/>
</dbReference>
<evidence type="ECO:0000256" key="6">
    <source>
        <dbReference type="ARBA" id="ARBA00023242"/>
    </source>
</evidence>
<dbReference type="AlphaFoldDB" id="A0A834TI86"/>
<comment type="caution">
    <text evidence="10">The sequence shown here is derived from an EMBL/GenBank/DDBJ whole genome shotgun (WGS) entry which is preliminary data.</text>
</comment>
<keyword evidence="2" id="KW-0479">Metal-binding</keyword>
<proteinExistence type="predicted"/>
<keyword evidence="4" id="KW-0862">Zinc</keyword>
<dbReference type="Pfam" id="PF04937">
    <property type="entry name" value="DUF659"/>
    <property type="match status" value="1"/>
</dbReference>
<dbReference type="InterPro" id="IPR003656">
    <property type="entry name" value="Znf_BED"/>
</dbReference>
<dbReference type="EMBL" id="JAAIUW010000008">
    <property type="protein sequence ID" value="KAF7821717.1"/>
    <property type="molecule type" value="Genomic_DNA"/>
</dbReference>
<keyword evidence="5" id="KW-0238">DNA-binding</keyword>
<dbReference type="InterPro" id="IPR012337">
    <property type="entry name" value="RNaseH-like_sf"/>
</dbReference>
<feature type="region of interest" description="Disordered" evidence="8">
    <location>
        <begin position="100"/>
        <end position="160"/>
    </location>
</feature>
<evidence type="ECO:0000313" key="10">
    <source>
        <dbReference type="EMBL" id="KAF7821717.1"/>
    </source>
</evidence>
<dbReference type="PANTHER" id="PTHR32166">
    <property type="entry name" value="OSJNBA0013A04.12 PROTEIN"/>
    <property type="match status" value="1"/>
</dbReference>
<evidence type="ECO:0000256" key="4">
    <source>
        <dbReference type="ARBA" id="ARBA00022833"/>
    </source>
</evidence>
<keyword evidence="6" id="KW-0539">Nucleus</keyword>
<dbReference type="PROSITE" id="PS50808">
    <property type="entry name" value="ZF_BED"/>
    <property type="match status" value="1"/>
</dbReference>
<dbReference type="Pfam" id="PF05699">
    <property type="entry name" value="Dimer_Tnp_hAT"/>
    <property type="match status" value="1"/>
</dbReference>
<sequence>MSSNPQTQETNESTQGLSAAVTSVRGKTDPAWGHCKIVDDTGKKKHLICLYCSKVYKGGGINQFKQHLAGIKGEVEKCKKVPADVHFQMQEVVNEFNNKKRKIQIENEESNPSESGGQEQMMSDDVQVLGSSLPQPTNIKGKSNEKGKSSSGINSYFMPRTTPGAQPTLKSVLQSKEARERCDLAISKWMIDACLPFNVVTSPYYQPMIDAIASMGAGYKGPGVWNLRGYLLKKNVEEVQNIVNSYRPFWKQTGCTIMADGWTDQHRRTLINFLVYCPRGTVFLKSVDASEASKTTRLLYNLLREVVLYVGPKNVVQVVTDNVANYVAAGKLLENEFPTLYWSPCAAHCINLMLQDIGKLDERNTPTSSNSLCHNFIALQSILAQKDPLRAMVTSREWTSLAYARGNKAKKFVDYVLNTGFWKDCANIVKLTEPIIHLLRIVDSEDKPAMGFLFAAFHKAKNEMIKRFQRKKKVVEPYLKILDNRWDNQLLKNIHAAGYWFNPSYQYDTNEMAKYKSCSSRVLDVFERYAQNNQELDDQLTKEMMMFKNAEGDFGRRFAINTRHTIMPDQWWECYGSSAPNLQKLAIRVLSQTCSSSGCERNWSVFEHIHSKKRNRLEHQRLNNLVFVHYNLRLHKKNKMTNRNFDPISFENFDEHADWILEEEPPALSNEELEVLNSEFAACTTEENLPVDCEWNSCKSSTSGVSLKCCNMALTPSWSSLISACLVADLTSMNPTLWVNSAIALSLACPSSLI</sequence>